<feature type="region of interest" description="Disordered" evidence="9">
    <location>
        <begin position="1"/>
        <end position="25"/>
    </location>
</feature>
<dbReference type="GO" id="GO:0005829">
    <property type="term" value="C:cytosol"/>
    <property type="evidence" value="ECO:0007669"/>
    <property type="project" value="TreeGrafter"/>
</dbReference>
<evidence type="ECO:0000256" key="7">
    <source>
        <dbReference type="ARBA" id="ARBA00023014"/>
    </source>
</evidence>
<dbReference type="PROSITE" id="PS01215">
    <property type="entry name" value="MRP"/>
    <property type="match status" value="1"/>
</dbReference>
<feature type="binding site" evidence="8">
    <location>
        <begin position="66"/>
        <end position="73"/>
    </location>
    <ligand>
        <name>ATP</name>
        <dbReference type="ChEBI" id="CHEBI:30616"/>
    </ligand>
</feature>
<evidence type="ECO:0000256" key="1">
    <source>
        <dbReference type="ARBA" id="ARBA00022485"/>
    </source>
</evidence>
<dbReference type="PANTHER" id="PTHR23264">
    <property type="entry name" value="NUCLEOTIDE-BINDING PROTEIN NBP35 YEAST -RELATED"/>
    <property type="match status" value="1"/>
</dbReference>
<feature type="binding site" evidence="8">
    <location>
        <position position="34"/>
    </location>
    <ligand>
        <name>[4Fe-4S] cluster</name>
        <dbReference type="ChEBI" id="CHEBI:49883"/>
        <label>1</label>
    </ligand>
</feature>
<comment type="function">
    <text evidence="8">Component of the cytosolic iron-sulfur (Fe-S) protein assembly (CIA) machinery. Required for maturation of extramitochondrial Fe-S proteins. Functions as Fe-S scaffold, mediating the de novo assembly of an Fe-S cluster and its transfer to target apoproteins. Essential for embryo development.</text>
</comment>
<dbReference type="InterPro" id="IPR000808">
    <property type="entry name" value="Mrp-like_CS"/>
</dbReference>
<dbReference type="InterPro" id="IPR027417">
    <property type="entry name" value="P-loop_NTPase"/>
</dbReference>
<dbReference type="InterPro" id="IPR033756">
    <property type="entry name" value="YlxH/NBP35"/>
</dbReference>
<keyword evidence="4 8" id="KW-0547">Nucleotide-binding</keyword>
<dbReference type="GO" id="GO:0046872">
    <property type="term" value="F:metal ion binding"/>
    <property type="evidence" value="ECO:0007669"/>
    <property type="project" value="UniProtKB-KW"/>
</dbReference>
<name>A0A7S3XEQ1_9CHLO</name>
<dbReference type="GO" id="GO:0005524">
    <property type="term" value="F:ATP binding"/>
    <property type="evidence" value="ECO:0007669"/>
    <property type="project" value="UniProtKB-KW"/>
</dbReference>
<evidence type="ECO:0000256" key="4">
    <source>
        <dbReference type="ARBA" id="ARBA00022741"/>
    </source>
</evidence>
<organism evidence="10">
    <name type="scientific">Picocystis salinarum</name>
    <dbReference type="NCBI Taxonomy" id="88271"/>
    <lineage>
        <taxon>Eukaryota</taxon>
        <taxon>Viridiplantae</taxon>
        <taxon>Chlorophyta</taxon>
        <taxon>Picocystophyceae</taxon>
        <taxon>Picocystales</taxon>
        <taxon>Picocystaceae</taxon>
        <taxon>Picocystis</taxon>
    </lineage>
</organism>
<evidence type="ECO:0000313" key="10">
    <source>
        <dbReference type="EMBL" id="CAE0609068.1"/>
    </source>
</evidence>
<dbReference type="PANTHER" id="PTHR23264:SF19">
    <property type="entry name" value="CYTOSOLIC FE-S CLUSTER ASSEMBLY FACTOR NUBP2"/>
    <property type="match status" value="1"/>
</dbReference>
<keyword evidence="1 8" id="KW-0004">4Fe-4S</keyword>
<dbReference type="InterPro" id="IPR028601">
    <property type="entry name" value="NUBP1/Nbp35"/>
</dbReference>
<evidence type="ECO:0000256" key="5">
    <source>
        <dbReference type="ARBA" id="ARBA00022840"/>
    </source>
</evidence>
<feature type="binding site" evidence="8">
    <location>
        <position position="25"/>
    </location>
    <ligand>
        <name>[4Fe-4S] cluster</name>
        <dbReference type="ChEBI" id="CHEBI:49883"/>
        <label>1</label>
    </ligand>
</feature>
<proteinExistence type="inferred from homology"/>
<keyword evidence="7 8" id="KW-0411">Iron-sulfur</keyword>
<evidence type="ECO:0000256" key="6">
    <source>
        <dbReference type="ARBA" id="ARBA00023004"/>
    </source>
</evidence>
<dbReference type="Pfam" id="PF10609">
    <property type="entry name" value="ParA"/>
    <property type="match status" value="1"/>
</dbReference>
<dbReference type="HAMAP" id="MF_03038">
    <property type="entry name" value="NUBP1"/>
    <property type="match status" value="1"/>
</dbReference>
<dbReference type="GO" id="GO:0016226">
    <property type="term" value="P:iron-sulfur cluster assembly"/>
    <property type="evidence" value="ECO:0007669"/>
    <property type="project" value="UniProtKB-UniRule"/>
</dbReference>
<comment type="subunit">
    <text evidence="8">Homodimer and homotetramer. Predominantly homodimeric.</text>
</comment>
<gene>
    <name evidence="8" type="primary">NBP35</name>
    <name evidence="10" type="ORF">PSAL00342_LOCUS2887</name>
</gene>
<keyword evidence="2 8" id="KW-0963">Cytoplasm</keyword>
<accession>A0A7S3XEQ1</accession>
<dbReference type="GO" id="GO:0140663">
    <property type="term" value="F:ATP-dependent FeS chaperone activity"/>
    <property type="evidence" value="ECO:0007669"/>
    <property type="project" value="InterPro"/>
</dbReference>
<keyword evidence="3 8" id="KW-0479">Metal-binding</keyword>
<dbReference type="EMBL" id="HBIS01003207">
    <property type="protein sequence ID" value="CAE0609068.1"/>
    <property type="molecule type" value="Transcribed_RNA"/>
</dbReference>
<dbReference type="AlphaFoldDB" id="A0A7S3XEQ1"/>
<dbReference type="SUPFAM" id="SSF52540">
    <property type="entry name" value="P-loop containing nucleoside triphosphate hydrolases"/>
    <property type="match status" value="1"/>
</dbReference>
<keyword evidence="5 8" id="KW-0067">ATP-binding</keyword>
<comment type="miscellaneous">
    <text evidence="8">Although plant and algal NBP35 proteins lack the characteristic CXXC motif in the C-terminus, thought to be required for Fe-S cluster binding, they can bind a [4Fe-4S] cluster in the C-terminus. Also, in this linage, no CFD1 partner protein homolog as found in other eukaryotes can be found.</text>
</comment>
<evidence type="ECO:0000256" key="3">
    <source>
        <dbReference type="ARBA" id="ARBA00022723"/>
    </source>
</evidence>
<dbReference type="Gene3D" id="3.40.50.300">
    <property type="entry name" value="P-loop containing nucleotide triphosphate hydrolases"/>
    <property type="match status" value="1"/>
</dbReference>
<comment type="similarity">
    <text evidence="8">Belongs to the Mrp/NBP35 ATP-binding proteins family. NUBP1/NBP35 subfamily.</text>
</comment>
<evidence type="ECO:0000256" key="2">
    <source>
        <dbReference type="ARBA" id="ARBA00022490"/>
    </source>
</evidence>
<evidence type="ECO:0000256" key="8">
    <source>
        <dbReference type="HAMAP-Rule" id="MF_03038"/>
    </source>
</evidence>
<dbReference type="HAMAP" id="MF_02040">
    <property type="entry name" value="Mrp_NBP35"/>
    <property type="match status" value="1"/>
</dbReference>
<comment type="subcellular location">
    <subcellularLocation>
        <location evidence="8">Cytoplasm</location>
    </subcellularLocation>
</comment>
<feature type="binding site" evidence="8">
    <location>
        <position position="11"/>
    </location>
    <ligand>
        <name>[4Fe-4S] cluster</name>
        <dbReference type="ChEBI" id="CHEBI:49883"/>
        <label>1</label>
    </ligand>
</feature>
<comment type="cofactor">
    <cofactor evidence="8">
        <name>[4Fe-4S] cluster</name>
        <dbReference type="ChEBI" id="CHEBI:49883"/>
    </cofactor>
    <text evidence="8">Binds 3 [4Fe-4S] clusters per homodimer. Contains two stable clusters in the N-termini and one labile, bridging cluster between subunits of the homodimer.</text>
</comment>
<protein>
    <recommendedName>
        <fullName evidence="8">Cytosolic Fe-S cluster assembly factor NBP35</fullName>
    </recommendedName>
</protein>
<dbReference type="CDD" id="cd02037">
    <property type="entry name" value="Mrp_NBP35"/>
    <property type="match status" value="1"/>
</dbReference>
<evidence type="ECO:0000256" key="9">
    <source>
        <dbReference type="SAM" id="MobiDB-lite"/>
    </source>
</evidence>
<dbReference type="InterPro" id="IPR019591">
    <property type="entry name" value="Mrp/NBP35_ATP-bd"/>
</dbReference>
<reference evidence="10" key="1">
    <citation type="submission" date="2021-01" db="EMBL/GenBank/DDBJ databases">
        <authorList>
            <person name="Corre E."/>
            <person name="Pelletier E."/>
            <person name="Niang G."/>
            <person name="Scheremetjew M."/>
            <person name="Finn R."/>
            <person name="Kale V."/>
            <person name="Holt S."/>
            <person name="Cochrane G."/>
            <person name="Meng A."/>
            <person name="Brown T."/>
            <person name="Cohen L."/>
        </authorList>
    </citation>
    <scope>NUCLEOTIDE SEQUENCE</scope>
    <source>
        <strain evidence="10">CCMP1897</strain>
    </source>
</reference>
<feature type="binding site" evidence="8">
    <location>
        <position position="28"/>
    </location>
    <ligand>
        <name>[4Fe-4S] cluster</name>
        <dbReference type="ChEBI" id="CHEBI:49883"/>
        <label>1</label>
    </ligand>
</feature>
<dbReference type="GO" id="GO:0051539">
    <property type="term" value="F:4 iron, 4 sulfur cluster binding"/>
    <property type="evidence" value="ECO:0007669"/>
    <property type="project" value="UniProtKB-UniRule"/>
</dbReference>
<keyword evidence="6 8" id="KW-0408">Iron</keyword>
<sequence length="353" mass="37515">MADDQDVPEACPGVGSERAGKEDACQGCPNRSACADGSAKKQAETDAQKVAARLKDVRHVVLVLSGKGGVGKSTFSAQLAYALASQDKEVGLLDVDICGPSIPTMLGLEGQEVHQSNLGWSPVYVDDNLGVMSIGFLLNNKDEAVVWRGPRKNSLIKQFLQDVDWAELDYLVVDTPPGTSDEHISLAQLLHATDCVDGAVVVSTPQDVAVNDVRKELDFCKKVGLRVLGVVENMAGLQMPWEACRIMDPHTGKDRTGELKHALTKVDPSLLSSVVCTDVFSPGSRGVLGMCEEAKAPYLGKIPLDPAVCVHADQGVPSHGPAALALQHITTKLMGILEGTAEDHEDHRNGAAQ</sequence>